<dbReference type="EMBL" id="JAESIY010000005">
    <property type="protein sequence ID" value="MBL3656646.1"/>
    <property type="molecule type" value="Genomic_DNA"/>
</dbReference>
<dbReference type="InterPro" id="IPR051128">
    <property type="entry name" value="EgtD_Methyltrsf_superfamily"/>
</dbReference>
<dbReference type="RefSeq" id="WP_202244432.1">
    <property type="nucleotide sequence ID" value="NZ_JAESIY010000005.1"/>
</dbReference>
<dbReference type="InterPro" id="IPR029063">
    <property type="entry name" value="SAM-dependent_MTases_sf"/>
</dbReference>
<comment type="caution">
    <text evidence="4">The sequence shown here is derived from an EMBL/GenBank/DDBJ whole genome shotgun (WGS) entry which is preliminary data.</text>
</comment>
<sequence length="311" mass="35914">MNKQFAKDVLEGLNATPKRLSSQYFYDEKGDALFQEIMKLDEYYLTRSEFEIIETNKEQMLQIFKGDEEQFNLIEFGAGDGYKTKVLLSAFVQADTDFSYIPIDISGNVLSLLSESLEKELPDLNVKPMEGEYFSVLKKLKNTQAKNVVLFLGSNIGNFRYEQAMEFLEELYDSLQKGDLVMIGFDLKKDPDVIINAYNDKEGVTRSFNLNLLDRINNELGGNFDVSKFEHWPTYDPYTGTTTSYLVSAQKQKVEIMDQAIEFDEWEAVHMEISQKYNVKDVESMASKVGFVIQNNFYDSKGYFLNSIWKK</sequence>
<keyword evidence="1 4" id="KW-0489">Methyltransferase</keyword>
<evidence type="ECO:0000313" key="5">
    <source>
        <dbReference type="Proteomes" id="UP000659388"/>
    </source>
</evidence>
<name>A0A937F5A7_9BACT</name>
<gene>
    <name evidence="4" type="primary">egtD</name>
    <name evidence="4" type="ORF">JL102_10925</name>
</gene>
<dbReference type="InterPro" id="IPR035094">
    <property type="entry name" value="EgtD"/>
</dbReference>
<dbReference type="PIRSF" id="PIRSF018005">
    <property type="entry name" value="UCP018005"/>
    <property type="match status" value="1"/>
</dbReference>
<proteinExistence type="predicted"/>
<evidence type="ECO:0000256" key="1">
    <source>
        <dbReference type="ARBA" id="ARBA00022603"/>
    </source>
</evidence>
<evidence type="ECO:0000313" key="4">
    <source>
        <dbReference type="EMBL" id="MBL3656646.1"/>
    </source>
</evidence>
<dbReference type="PANTHER" id="PTHR43397:SF1">
    <property type="entry name" value="ERGOTHIONEINE BIOSYNTHESIS PROTEIN 1"/>
    <property type="match status" value="1"/>
</dbReference>
<organism evidence="4 5">
    <name type="scientific">Fulvivirga sediminis</name>
    <dbReference type="NCBI Taxonomy" id="2803949"/>
    <lineage>
        <taxon>Bacteria</taxon>
        <taxon>Pseudomonadati</taxon>
        <taxon>Bacteroidota</taxon>
        <taxon>Cytophagia</taxon>
        <taxon>Cytophagales</taxon>
        <taxon>Fulvivirgaceae</taxon>
        <taxon>Fulvivirga</taxon>
    </lineage>
</organism>
<accession>A0A937F5A7</accession>
<evidence type="ECO:0000256" key="2">
    <source>
        <dbReference type="ARBA" id="ARBA00022679"/>
    </source>
</evidence>
<dbReference type="GO" id="GO:0052706">
    <property type="term" value="F:L-histidine N(alpha)-methyltransferase activity"/>
    <property type="evidence" value="ECO:0007669"/>
    <property type="project" value="UniProtKB-EC"/>
</dbReference>
<protein>
    <submittedName>
        <fullName evidence="4">L-histidine N(Alpha)-methyltransferase</fullName>
        <ecNumber evidence="4">2.1.1.44</ecNumber>
    </submittedName>
</protein>
<evidence type="ECO:0000259" key="3">
    <source>
        <dbReference type="Pfam" id="PF10017"/>
    </source>
</evidence>
<dbReference type="AlphaFoldDB" id="A0A937F5A7"/>
<dbReference type="Proteomes" id="UP000659388">
    <property type="component" value="Unassembled WGS sequence"/>
</dbReference>
<dbReference type="NCBIfam" id="TIGR03438">
    <property type="entry name" value="egtD_ergothio"/>
    <property type="match status" value="1"/>
</dbReference>
<dbReference type="InterPro" id="IPR019257">
    <property type="entry name" value="MeTrfase_dom"/>
</dbReference>
<dbReference type="Gene3D" id="3.40.50.150">
    <property type="entry name" value="Vaccinia Virus protein VP39"/>
    <property type="match status" value="1"/>
</dbReference>
<keyword evidence="5" id="KW-1185">Reference proteome</keyword>
<reference evidence="4" key="1">
    <citation type="submission" date="2021-01" db="EMBL/GenBank/DDBJ databases">
        <title>Fulvivirga kasyanovii gen. nov., sp nov., a novel member of the phylum Bacteroidetes isolated from seawater in a mussel farm.</title>
        <authorList>
            <person name="Zhao L.-H."/>
            <person name="Wang Z.-J."/>
        </authorList>
    </citation>
    <scope>NUCLEOTIDE SEQUENCE</scope>
    <source>
        <strain evidence="4">2943</strain>
    </source>
</reference>
<dbReference type="PANTHER" id="PTHR43397">
    <property type="entry name" value="ERGOTHIONEINE BIOSYNTHESIS PROTEIN 1"/>
    <property type="match status" value="1"/>
</dbReference>
<dbReference type="EC" id="2.1.1.44" evidence="4"/>
<feature type="domain" description="Histidine-specific methyltransferase SAM-dependent" evidence="3">
    <location>
        <begin position="5"/>
        <end position="310"/>
    </location>
</feature>
<keyword evidence="2 4" id="KW-0808">Transferase</keyword>
<dbReference type="InterPro" id="IPR017804">
    <property type="entry name" value="MeTrfase_EgtD-like"/>
</dbReference>
<dbReference type="SUPFAM" id="SSF53335">
    <property type="entry name" value="S-adenosyl-L-methionine-dependent methyltransferases"/>
    <property type="match status" value="1"/>
</dbReference>
<dbReference type="GO" id="GO:0032259">
    <property type="term" value="P:methylation"/>
    <property type="evidence" value="ECO:0007669"/>
    <property type="project" value="UniProtKB-KW"/>
</dbReference>
<dbReference type="Pfam" id="PF10017">
    <property type="entry name" value="Methyltransf_33"/>
    <property type="match status" value="1"/>
</dbReference>